<feature type="domain" description="DUF547" evidence="2">
    <location>
        <begin position="68"/>
        <end position="172"/>
    </location>
</feature>
<feature type="chain" id="PRO_5020266047" evidence="1">
    <location>
        <begin position="19"/>
        <end position="245"/>
    </location>
</feature>
<evidence type="ECO:0000313" key="4">
    <source>
        <dbReference type="Proteomes" id="UP000292262"/>
    </source>
</evidence>
<keyword evidence="1" id="KW-0732">Signal</keyword>
<evidence type="ECO:0000313" key="3">
    <source>
        <dbReference type="EMBL" id="RZS99768.1"/>
    </source>
</evidence>
<feature type="signal peptide" evidence="1">
    <location>
        <begin position="1"/>
        <end position="18"/>
    </location>
</feature>
<dbReference type="Pfam" id="PF04784">
    <property type="entry name" value="DUF547"/>
    <property type="match status" value="1"/>
</dbReference>
<dbReference type="Proteomes" id="UP000292262">
    <property type="component" value="Unassembled WGS sequence"/>
</dbReference>
<reference evidence="3 4" key="1">
    <citation type="submission" date="2019-02" db="EMBL/GenBank/DDBJ databases">
        <title>Genomic Encyclopedia of Type Strains, Phase IV (KMG-IV): sequencing the most valuable type-strain genomes for metagenomic binning, comparative biology and taxonomic classification.</title>
        <authorList>
            <person name="Goeker M."/>
        </authorList>
    </citation>
    <scope>NUCLEOTIDE SEQUENCE [LARGE SCALE GENOMIC DNA]</scope>
    <source>
        <strain evidence="3 4">DSM 17196</strain>
    </source>
</reference>
<dbReference type="PANTHER" id="PTHR46361:SF3">
    <property type="entry name" value="ELECTRON CARRIER_ PROTEIN DISULFIDE OXIDOREDUCTASE"/>
    <property type="match status" value="1"/>
</dbReference>
<gene>
    <name evidence="3" type="ORF">EV197_0994</name>
</gene>
<dbReference type="PANTHER" id="PTHR46361">
    <property type="entry name" value="ELECTRON CARRIER/ PROTEIN DISULFIDE OXIDOREDUCTASE"/>
    <property type="match status" value="1"/>
</dbReference>
<name>A0A4Q7PIF5_9FLAO</name>
<keyword evidence="4" id="KW-1185">Reference proteome</keyword>
<organism evidence="3 4">
    <name type="scientific">Aquimarina brevivitae</name>
    <dbReference type="NCBI Taxonomy" id="323412"/>
    <lineage>
        <taxon>Bacteria</taxon>
        <taxon>Pseudomonadati</taxon>
        <taxon>Bacteroidota</taxon>
        <taxon>Flavobacteriia</taxon>
        <taxon>Flavobacteriales</taxon>
        <taxon>Flavobacteriaceae</taxon>
        <taxon>Aquimarina</taxon>
    </lineage>
</organism>
<dbReference type="AlphaFoldDB" id="A0A4Q7PIF5"/>
<dbReference type="InterPro" id="IPR006869">
    <property type="entry name" value="DUF547"/>
</dbReference>
<proteinExistence type="predicted"/>
<protein>
    <submittedName>
        <fullName evidence="3">Uncharacterized protein DUF547</fullName>
    </submittedName>
</protein>
<evidence type="ECO:0000256" key="1">
    <source>
        <dbReference type="SAM" id="SignalP"/>
    </source>
</evidence>
<dbReference type="EMBL" id="SGXE01000001">
    <property type="protein sequence ID" value="RZS99768.1"/>
    <property type="molecule type" value="Genomic_DNA"/>
</dbReference>
<comment type="caution">
    <text evidence="3">The sequence shown here is derived from an EMBL/GenBank/DDBJ whole genome shotgun (WGS) entry which is preliminary data.</text>
</comment>
<dbReference type="OrthoDB" id="526867at2"/>
<sequence length="245" mass="28915">MKNIITLLLISVTFSVVAQQKFDHSTWDQAVLLNVSEDGNVNYDGFMRDSSLLYRYFQELSENAPDETWSRNEKLAYWINAYNAYTVKLIIDSYPVKSIKDLKDPWDKEFFKIDGEWYSLNDLEHKILRKFGDPRIHFAINCASISCPVVWNRAYTGENLQRALDRQTEKFINDPKRNIITPNVIVLSKIFKWYRRDFKVNGGDVEDFINRYAKIRITDQDSKGYKEYNWNLNETKIDNSAYALD</sequence>
<accession>A0A4Q7PIF5</accession>
<evidence type="ECO:0000259" key="2">
    <source>
        <dbReference type="Pfam" id="PF04784"/>
    </source>
</evidence>
<dbReference type="RefSeq" id="WP_130285586.1">
    <property type="nucleotide sequence ID" value="NZ_SGXE01000001.1"/>
</dbReference>